<keyword evidence="2" id="KW-1185">Reference proteome</keyword>
<reference evidence="1" key="1">
    <citation type="journal article" date="2021" name="Nat. Commun.">
        <title>Genetic determinants of endophytism in the Arabidopsis root mycobiome.</title>
        <authorList>
            <person name="Mesny F."/>
            <person name="Miyauchi S."/>
            <person name="Thiergart T."/>
            <person name="Pickel B."/>
            <person name="Atanasova L."/>
            <person name="Karlsson M."/>
            <person name="Huettel B."/>
            <person name="Barry K.W."/>
            <person name="Haridas S."/>
            <person name="Chen C."/>
            <person name="Bauer D."/>
            <person name="Andreopoulos W."/>
            <person name="Pangilinan J."/>
            <person name="LaButti K."/>
            <person name="Riley R."/>
            <person name="Lipzen A."/>
            <person name="Clum A."/>
            <person name="Drula E."/>
            <person name="Henrissat B."/>
            <person name="Kohler A."/>
            <person name="Grigoriev I.V."/>
            <person name="Martin F.M."/>
            <person name="Hacquard S."/>
        </authorList>
    </citation>
    <scope>NUCLEOTIDE SEQUENCE</scope>
    <source>
        <strain evidence="1">MPI-CAGE-CH-0230</strain>
    </source>
</reference>
<dbReference type="AlphaFoldDB" id="A0A9P9BHF4"/>
<dbReference type="GeneID" id="70180571"/>
<feature type="non-terminal residue" evidence="1">
    <location>
        <position position="1"/>
    </location>
</feature>
<dbReference type="EMBL" id="JAGTJQ010000017">
    <property type="protein sequence ID" value="KAH7010666.1"/>
    <property type="molecule type" value="Genomic_DNA"/>
</dbReference>
<comment type="caution">
    <text evidence="1">The sequence shown here is derived from an EMBL/GenBank/DDBJ whole genome shotgun (WGS) entry which is preliminary data.</text>
</comment>
<evidence type="ECO:0000313" key="2">
    <source>
        <dbReference type="Proteomes" id="UP000756346"/>
    </source>
</evidence>
<proteinExistence type="predicted"/>
<gene>
    <name evidence="1" type="ORF">B0I36DRAFT_257578</name>
</gene>
<protein>
    <submittedName>
        <fullName evidence="1">Uncharacterized protein</fullName>
    </submittedName>
</protein>
<dbReference type="RefSeq" id="XP_046004197.1">
    <property type="nucleotide sequence ID" value="XM_046151025.1"/>
</dbReference>
<accession>A0A9P9BHF4</accession>
<organism evidence="1 2">
    <name type="scientific">Microdochium trichocladiopsis</name>
    <dbReference type="NCBI Taxonomy" id="1682393"/>
    <lineage>
        <taxon>Eukaryota</taxon>
        <taxon>Fungi</taxon>
        <taxon>Dikarya</taxon>
        <taxon>Ascomycota</taxon>
        <taxon>Pezizomycotina</taxon>
        <taxon>Sordariomycetes</taxon>
        <taxon>Xylariomycetidae</taxon>
        <taxon>Xylariales</taxon>
        <taxon>Microdochiaceae</taxon>
        <taxon>Microdochium</taxon>
    </lineage>
</organism>
<name>A0A9P9BHF4_9PEZI</name>
<dbReference type="Proteomes" id="UP000756346">
    <property type="component" value="Unassembled WGS sequence"/>
</dbReference>
<sequence>PSTMTTNTPEILLLSLLVQSQRASIEQSHEFLLHSLASSSNVSWASTVHEALEHLDHEAPPQGILVANPAIVHPKYDEVSTKLVAYVRKGGIVIHGGFFSADIRPDDLERYMQAKWALPWRAGSYYRTTLYLNEEALPRTTTGLLSSYSQKAVFLEDVDPSMAWYAISDRSVVESLAPGSEINLLDTPVAFARFEDGWIGYLGDVDGEEGTVAVILKMFGLI</sequence>
<evidence type="ECO:0000313" key="1">
    <source>
        <dbReference type="EMBL" id="KAH7010666.1"/>
    </source>
</evidence>
<dbReference type="OrthoDB" id="245563at2759"/>